<sequence>MLTKIRFGLAIGALAVVGLLVWRIDVLSTSLAKANREVGTLKQSETQLIADLNAEQSKVARLQSLYQQEQTSVAKLVEELEREKSLTAERQQRAYDAAQKSSCANEPLPDELIWLRNSRASAPSHQN</sequence>
<accession>A0A7Z7VM17</accession>
<proteinExistence type="predicted"/>
<organism evidence="1 2">
    <name type="scientific">Vibrio cholerae</name>
    <dbReference type="NCBI Taxonomy" id="666"/>
    <lineage>
        <taxon>Bacteria</taxon>
        <taxon>Pseudomonadati</taxon>
        <taxon>Pseudomonadota</taxon>
        <taxon>Gammaproteobacteria</taxon>
        <taxon>Vibrionales</taxon>
        <taxon>Vibrionaceae</taxon>
        <taxon>Vibrio</taxon>
    </lineage>
</organism>
<evidence type="ECO:0000313" key="2">
    <source>
        <dbReference type="Proteomes" id="UP000294145"/>
    </source>
</evidence>
<comment type="caution">
    <text evidence="1">The sequence shown here is derived from an EMBL/GenBank/DDBJ whole genome shotgun (WGS) entry which is preliminary data.</text>
</comment>
<protein>
    <recommendedName>
        <fullName evidence="3">DUF2570 domain-containing protein</fullName>
    </recommendedName>
</protein>
<dbReference type="AlphaFoldDB" id="A0A7Z7VM17"/>
<dbReference type="RefSeq" id="WP_154813848.1">
    <property type="nucleotide sequence ID" value="NZ_SISP01000032.1"/>
</dbReference>
<evidence type="ECO:0008006" key="3">
    <source>
        <dbReference type="Google" id="ProtNLM"/>
    </source>
</evidence>
<dbReference type="EMBL" id="SISP01000032">
    <property type="protein sequence ID" value="TBM39756.1"/>
    <property type="molecule type" value="Genomic_DNA"/>
</dbReference>
<name>A0A7Z7VM17_VIBCL</name>
<reference evidence="1 2" key="1">
    <citation type="submission" date="2019-02" db="EMBL/GenBank/DDBJ databases">
        <title>Genomic plasticity associated with the antimicrobial resistance in Vibrio cholerae.</title>
        <authorList>
            <person name="Verma J."/>
            <person name="Bag S."/>
            <person name="Saha B."/>
            <person name="Kumar P."/>
            <person name="Ghosh T.S."/>
            <person name="Dayal M."/>
            <person name="Senapati T."/>
            <person name="Mehra S."/>
            <person name="Dey P."/>
            <person name="Desigamani A."/>
            <person name="Kumar D."/>
            <person name="Rana P."/>
            <person name="Kumar B."/>
            <person name="Maiti T.K."/>
            <person name="Sharma N.C."/>
            <person name="Bhadra R.K."/>
            <person name="Mutreja A."/>
            <person name="Nair G.B."/>
            <person name="Ramamurthy T."/>
            <person name="Das B."/>
        </authorList>
    </citation>
    <scope>NUCLEOTIDE SEQUENCE [LARGE SCALE GENOMIC DNA]</scope>
    <source>
        <strain evidence="1 2">IDH06781</strain>
    </source>
</reference>
<dbReference type="Proteomes" id="UP000294145">
    <property type="component" value="Unassembled WGS sequence"/>
</dbReference>
<evidence type="ECO:0000313" key="1">
    <source>
        <dbReference type="EMBL" id="TBM39756.1"/>
    </source>
</evidence>
<gene>
    <name evidence="1" type="ORF">EYB64_16080</name>
</gene>